<sequence>MIFKKKGKLVGTNSQQTSSPLNSFAFVGFNGFLHCERNNKNDAWCRETDNYSKSEEIEKGRWRREQQAERLGEFRRNSVECEIIANGEMRKKGSCRSQYKDWEEVTKGRCRKLDREG</sequence>
<name>A0AAV4BZH5_9GAST</name>
<dbReference type="AlphaFoldDB" id="A0AAV4BZH5"/>
<gene>
    <name evidence="1" type="ORF">PoB_005215900</name>
</gene>
<dbReference type="Proteomes" id="UP000735302">
    <property type="component" value="Unassembled WGS sequence"/>
</dbReference>
<organism evidence="1 2">
    <name type="scientific">Plakobranchus ocellatus</name>
    <dbReference type="NCBI Taxonomy" id="259542"/>
    <lineage>
        <taxon>Eukaryota</taxon>
        <taxon>Metazoa</taxon>
        <taxon>Spiralia</taxon>
        <taxon>Lophotrochozoa</taxon>
        <taxon>Mollusca</taxon>
        <taxon>Gastropoda</taxon>
        <taxon>Heterobranchia</taxon>
        <taxon>Euthyneura</taxon>
        <taxon>Panpulmonata</taxon>
        <taxon>Sacoglossa</taxon>
        <taxon>Placobranchoidea</taxon>
        <taxon>Plakobranchidae</taxon>
        <taxon>Plakobranchus</taxon>
    </lineage>
</organism>
<protein>
    <submittedName>
        <fullName evidence="1">Uncharacterized protein</fullName>
    </submittedName>
</protein>
<proteinExistence type="predicted"/>
<comment type="caution">
    <text evidence="1">The sequence shown here is derived from an EMBL/GenBank/DDBJ whole genome shotgun (WGS) entry which is preliminary data.</text>
</comment>
<keyword evidence="2" id="KW-1185">Reference proteome</keyword>
<reference evidence="1 2" key="1">
    <citation type="journal article" date="2021" name="Elife">
        <title>Chloroplast acquisition without the gene transfer in kleptoplastic sea slugs, Plakobranchus ocellatus.</title>
        <authorList>
            <person name="Maeda T."/>
            <person name="Takahashi S."/>
            <person name="Yoshida T."/>
            <person name="Shimamura S."/>
            <person name="Takaki Y."/>
            <person name="Nagai Y."/>
            <person name="Toyoda A."/>
            <person name="Suzuki Y."/>
            <person name="Arimoto A."/>
            <person name="Ishii H."/>
            <person name="Satoh N."/>
            <person name="Nishiyama T."/>
            <person name="Hasebe M."/>
            <person name="Maruyama T."/>
            <person name="Minagawa J."/>
            <person name="Obokata J."/>
            <person name="Shigenobu S."/>
        </authorList>
    </citation>
    <scope>NUCLEOTIDE SEQUENCE [LARGE SCALE GENOMIC DNA]</scope>
</reference>
<evidence type="ECO:0000313" key="1">
    <source>
        <dbReference type="EMBL" id="GFO25654.1"/>
    </source>
</evidence>
<evidence type="ECO:0000313" key="2">
    <source>
        <dbReference type="Proteomes" id="UP000735302"/>
    </source>
</evidence>
<dbReference type="EMBL" id="BLXT01005763">
    <property type="protein sequence ID" value="GFO25654.1"/>
    <property type="molecule type" value="Genomic_DNA"/>
</dbReference>
<accession>A0AAV4BZH5</accession>